<feature type="domain" description="SAM" evidence="3">
    <location>
        <begin position="1136"/>
        <end position="1192"/>
    </location>
</feature>
<dbReference type="PANTHER" id="PTHR12776">
    <property type="entry name" value="KAZRIN-RELATED"/>
    <property type="match status" value="1"/>
</dbReference>
<dbReference type="InterPro" id="IPR037614">
    <property type="entry name" value="Kazrin"/>
</dbReference>
<dbReference type="Pfam" id="PF07647">
    <property type="entry name" value="SAM_2"/>
    <property type="match status" value="1"/>
</dbReference>
<accession>A0A1A8QJC6</accession>
<dbReference type="PANTHER" id="PTHR12776:SF3">
    <property type="entry name" value="KAZRIN-A"/>
    <property type="match status" value="1"/>
</dbReference>
<evidence type="ECO:0000259" key="3">
    <source>
        <dbReference type="PROSITE" id="PS50105"/>
    </source>
</evidence>
<feature type="coiled-coil region" evidence="1">
    <location>
        <begin position="693"/>
        <end position="871"/>
    </location>
</feature>
<dbReference type="InterPro" id="IPR001660">
    <property type="entry name" value="SAM"/>
</dbReference>
<dbReference type="Pfam" id="PF00536">
    <property type="entry name" value="SAM_1"/>
    <property type="match status" value="2"/>
</dbReference>
<evidence type="ECO:0000313" key="4">
    <source>
        <dbReference type="EMBL" id="SBR93920.1"/>
    </source>
</evidence>
<evidence type="ECO:0000256" key="1">
    <source>
        <dbReference type="SAM" id="Coils"/>
    </source>
</evidence>
<evidence type="ECO:0000256" key="2">
    <source>
        <dbReference type="SAM" id="MobiDB-lite"/>
    </source>
</evidence>
<feature type="region of interest" description="Disordered" evidence="2">
    <location>
        <begin position="640"/>
        <end position="669"/>
    </location>
</feature>
<organism evidence="4">
    <name type="scientific">Nothobranchius pienaari</name>
    <dbReference type="NCBI Taxonomy" id="704102"/>
    <lineage>
        <taxon>Eukaryota</taxon>
        <taxon>Metazoa</taxon>
        <taxon>Chordata</taxon>
        <taxon>Craniata</taxon>
        <taxon>Vertebrata</taxon>
        <taxon>Euteleostomi</taxon>
        <taxon>Actinopterygii</taxon>
        <taxon>Neopterygii</taxon>
        <taxon>Teleostei</taxon>
        <taxon>Neoteleostei</taxon>
        <taxon>Acanthomorphata</taxon>
        <taxon>Ovalentaria</taxon>
        <taxon>Atherinomorphae</taxon>
        <taxon>Cyprinodontiformes</taxon>
        <taxon>Nothobranchiidae</taxon>
        <taxon>Nothobranchius</taxon>
    </lineage>
</organism>
<feature type="region of interest" description="Disordered" evidence="2">
    <location>
        <begin position="933"/>
        <end position="1030"/>
    </location>
</feature>
<dbReference type="Pfam" id="PF25986">
    <property type="entry name" value="Kazrin"/>
    <property type="match status" value="1"/>
</dbReference>
<protein>
    <submittedName>
        <fullName evidence="4">Kazrin, periplakin interacting protein</fullName>
    </submittedName>
</protein>
<feature type="compositionally biased region" description="Low complexity" evidence="2">
    <location>
        <begin position="1015"/>
        <end position="1026"/>
    </location>
</feature>
<dbReference type="EMBL" id="HAEG01013048">
    <property type="protein sequence ID" value="SBR93920.1"/>
    <property type="molecule type" value="Transcribed_RNA"/>
</dbReference>
<feature type="compositionally biased region" description="Polar residues" evidence="2">
    <location>
        <begin position="497"/>
        <end position="509"/>
    </location>
</feature>
<reference evidence="4" key="1">
    <citation type="submission" date="2016-05" db="EMBL/GenBank/DDBJ databases">
        <authorList>
            <person name="Lavstsen T."/>
            <person name="Jespersen J.S."/>
        </authorList>
    </citation>
    <scope>NUCLEOTIDE SEQUENCE</scope>
    <source>
        <tissue evidence="4">Brain</tissue>
    </source>
</reference>
<name>A0A1A8QJC6_9TELE</name>
<dbReference type="FunFam" id="1.10.150.50:FF:000048">
    <property type="entry name" value="kazrin isoform X1"/>
    <property type="match status" value="1"/>
</dbReference>
<dbReference type="SUPFAM" id="SSF47769">
    <property type="entry name" value="SAM/Pointed domain"/>
    <property type="match status" value="3"/>
</dbReference>
<proteinExistence type="predicted"/>
<gene>
    <name evidence="4" type="primary">KAZN</name>
</gene>
<dbReference type="PROSITE" id="PS50105">
    <property type="entry name" value="SAM_DOMAIN"/>
    <property type="match status" value="2"/>
</dbReference>
<sequence length="1386" mass="154850">MAEEIEMVVMDKSKVSDLTEQNITDEEKTAAATRTHTQRSRPFLDMVYSALDCTSDDYHALFVLCLLYAVSHSRGVNRDLLERLQLPVPVQERSSYSLVLVERLIRIMNQAAQPDGKVRLATLELSCLLLKQSVLSGTRCIIKDVHLACLEGAREESLHLLRTFYKGEEIFLDMFEDEYRSMTSKPLNVEYLMMDASILLPPTGTPLTGIDFVKRLPCGDVEKTRRAIRVFFMLRALSLQLQGEPETQLPLTRPEDLIKTDDVLDLNNSDLIACMVVSKDGSQAQRFLAVDVYQMSLVEPETKRLGWGVVKFAGLLQDMQVSGVEDDSRALNIIIHKPSSNPHAKPLPILQANFIFADHIRCIIAKQRLAKGRIQARRMKMQRIAALLDLPVQPGATEVLGFGQTANALPSGLPFRFYEQSRRAPNDPTANRSVFASVDKVPGFAVAHCIPQHSPSPLSSPSPPSSGSGSTGRCDSVTASTISAQSPADDSAFLERTPSSSSGGEDNLSVESLTLLPPADSPHLHPCAAALSLQRPDASVLEEEDASPMDETDITVKDETTETTELVTPTDEGGEDAPVNGDSTAEREEKENVEAKILKMMDDNKQLAQRIDGAIQSASQEVTNLRSELSATSRRLAELGATDSSASMTEPLQHNHNDASPHHKQKPSATDLCYKTEISSLMDFNSPDASLDKVLLREEVAQLQEEVHLLRQMKDMLSKDLEENQGCCSADVLSATELRVQLAQKEQELDRAKEALQAMKSDRKRLKAEKADLVNQMQQLYATLESREEQLRDFIRNYEQHRKESEDAVKALAKEKDLLEREKWDLRRQTKEATEHTGMLRSQLELKENRIKELEAELAMAKQSLATLTKGVPKRHSLAMPTEAVVNGNNQEWVMQADLPLTAAIRQSQQTLYVHSVHPIDRQVAAVRVSPCHSRQPSIISDASAMEGDRSSTPSDINSPRHRTHSLCNSLEDLEEAKRKKKKEKMGLGSLSRVFARGKQRKSMDPGLFDDSDNLSSPTRRSLSLSDGSEDQLDRLQQVELARTTHMSQWRAGTVQAWLEVVMAMPMYIRTCSENVKSGRVLLGLTDEDLELGLGVSSVMHRRKLRLAIEDYRDAENGKELSKAGDLDHHWVAKAWLSDVGLPQYSQAFHTHLVDGRMLNSLTRHDLERYLNITKKFHQVSLLLGIELLQLLSFDKEVLQTRRIQCEHQNGDPLVWTSHRVIKWIRDVDLKEFADNLLHSGIHGAVIVLDPTFNTDAMATALGIPGSKHMVRRHLDEEMKMLLDSVRTDAKLDYERLGLGTPPALLRQNSLSRPPSSNSRLTDDEGSLRRRAVKPPSGFSPKNRNGRDLSCHSNYGSLPREVRDHTPTRAERSPIHGYSSIEVTNV</sequence>
<dbReference type="Pfam" id="PF19439">
    <property type="entry name" value="CLEC16A_C"/>
    <property type="match status" value="1"/>
</dbReference>
<feature type="compositionally biased region" description="Basic and acidic residues" evidence="2">
    <location>
        <begin position="1360"/>
        <end position="1374"/>
    </location>
</feature>
<feature type="domain" description="SAM" evidence="3">
    <location>
        <begin position="1050"/>
        <end position="1115"/>
    </location>
</feature>
<feature type="coiled-coil region" evidence="1">
    <location>
        <begin position="590"/>
        <end position="635"/>
    </location>
</feature>
<dbReference type="InterPro" id="IPR037613">
    <property type="entry name" value="Kazrin_SAM_rpt_1"/>
</dbReference>
<feature type="region of interest" description="Disordered" evidence="2">
    <location>
        <begin position="1303"/>
        <end position="1386"/>
    </location>
</feature>
<feature type="region of interest" description="Disordered" evidence="2">
    <location>
        <begin position="562"/>
        <end position="589"/>
    </location>
</feature>
<feature type="region of interest" description="Disordered" evidence="2">
    <location>
        <begin position="452"/>
        <end position="509"/>
    </location>
</feature>
<dbReference type="InterPro" id="IPR059089">
    <property type="entry name" value="Kazrin_N"/>
</dbReference>
<feature type="compositionally biased region" description="Low complexity" evidence="2">
    <location>
        <begin position="1309"/>
        <end position="1320"/>
    </location>
</feature>
<reference evidence="4" key="2">
    <citation type="submission" date="2016-06" db="EMBL/GenBank/DDBJ databases">
        <title>The genome of a short-lived fish provides insights into sex chromosome evolution and the genetic control of aging.</title>
        <authorList>
            <person name="Reichwald K."/>
            <person name="Felder M."/>
            <person name="Petzold A."/>
            <person name="Koch P."/>
            <person name="Groth M."/>
            <person name="Platzer M."/>
        </authorList>
    </citation>
    <scope>NUCLEOTIDE SEQUENCE</scope>
    <source>
        <tissue evidence="4">Brain</tissue>
    </source>
</reference>
<dbReference type="InterPro" id="IPR045820">
    <property type="entry name" value="CLEC16A/TT9_C"/>
</dbReference>
<dbReference type="SMART" id="SM00454">
    <property type="entry name" value="SAM"/>
    <property type="match status" value="3"/>
</dbReference>
<dbReference type="InterPro" id="IPR013761">
    <property type="entry name" value="SAM/pointed_sf"/>
</dbReference>
<dbReference type="CDD" id="cd09564">
    <property type="entry name" value="SAM_kazrin_repeat1"/>
    <property type="match status" value="1"/>
</dbReference>
<feature type="compositionally biased region" description="Polar residues" evidence="2">
    <location>
        <begin position="471"/>
        <end position="488"/>
    </location>
</feature>
<dbReference type="Gene3D" id="1.10.150.50">
    <property type="entry name" value="Transcription Factor, Ets-1"/>
    <property type="match status" value="3"/>
</dbReference>
<feature type="compositionally biased region" description="Polar residues" evidence="2">
    <location>
        <begin position="642"/>
        <end position="652"/>
    </location>
</feature>
<keyword evidence="1" id="KW-0175">Coiled coil</keyword>